<feature type="region of interest" description="Disordered" evidence="1">
    <location>
        <begin position="1"/>
        <end position="46"/>
    </location>
</feature>
<organism evidence="2">
    <name type="scientific">marine sediment metagenome</name>
    <dbReference type="NCBI Taxonomy" id="412755"/>
    <lineage>
        <taxon>unclassified sequences</taxon>
        <taxon>metagenomes</taxon>
        <taxon>ecological metagenomes</taxon>
    </lineage>
</organism>
<evidence type="ECO:0000313" key="2">
    <source>
        <dbReference type="EMBL" id="KKO06822.1"/>
    </source>
</evidence>
<reference evidence="2" key="1">
    <citation type="journal article" date="2015" name="Nature">
        <title>Complex archaea that bridge the gap between prokaryotes and eukaryotes.</title>
        <authorList>
            <person name="Spang A."/>
            <person name="Saw J.H."/>
            <person name="Jorgensen S.L."/>
            <person name="Zaremba-Niedzwiedzka K."/>
            <person name="Martijn J."/>
            <person name="Lind A.E."/>
            <person name="van Eijk R."/>
            <person name="Schleper C."/>
            <person name="Guy L."/>
            <person name="Ettema T.J."/>
        </authorList>
    </citation>
    <scope>NUCLEOTIDE SEQUENCE</scope>
</reference>
<evidence type="ECO:0000256" key="1">
    <source>
        <dbReference type="SAM" id="MobiDB-lite"/>
    </source>
</evidence>
<comment type="caution">
    <text evidence="2">The sequence shown here is derived from an EMBL/GenBank/DDBJ whole genome shotgun (WGS) entry which is preliminary data.</text>
</comment>
<proteinExistence type="predicted"/>
<feature type="compositionally biased region" description="Low complexity" evidence="1">
    <location>
        <begin position="1"/>
        <end position="13"/>
    </location>
</feature>
<gene>
    <name evidence="2" type="ORF">LCGC14_0060060</name>
</gene>
<name>A0A0F9Y4N5_9ZZZZ</name>
<dbReference type="AlphaFoldDB" id="A0A0F9Y4N5"/>
<accession>A0A0F9Y4N5</accession>
<protein>
    <submittedName>
        <fullName evidence="2">Uncharacterized protein</fullName>
    </submittedName>
</protein>
<sequence length="468" mass="52660">MATKTDTKTAQAAESGTEKFIEAAGSSIDPDEEQWRPLTGNNDRDLEPMKQDRMQKLAKFLWESNLIADRIIELPLAFMLSDGVRLKVPDDEAQAIIEKFWYDPINNMDLSLEEFARELALFGEQCYPVFVNQMNGHVRLGYLDPAEIDDVITDPDNKRQPIGIKTKKDGKGNYRRFKVIINADESVFGARARRKRKTFTDGECFYFRIRGLASGARGRSDLLPQMDWLDAYDQFLFGELDRNQGLRAFMWDVLIKGANEEDIKAKAKNIQVPQSGGVRVHNESEEWTALVPEMNAADTSQSARLFRNHVLGGATIPEHWFGGGGDVNRSTAGEMDEPTFKILAARQRRLKYMLEVIGTFVISMWAQFNNRTIDPSDRAFWVTCELPEMVQRDTTKYASAMQQVVGACVAAMNARLMTREVAIEIIVATARRLGVDKEPGQLLKEVEAMIATQKTDDADVDLDVGVGG</sequence>
<dbReference type="EMBL" id="LAZR01000014">
    <property type="protein sequence ID" value="KKO06822.1"/>
    <property type="molecule type" value="Genomic_DNA"/>
</dbReference>